<organism evidence="2 3">
    <name type="scientific">Chryseobacterium oleae</name>
    <dbReference type="NCBI Taxonomy" id="491207"/>
    <lineage>
        <taxon>Bacteria</taxon>
        <taxon>Pseudomonadati</taxon>
        <taxon>Bacteroidota</taxon>
        <taxon>Flavobacteriia</taxon>
        <taxon>Flavobacteriales</taxon>
        <taxon>Weeksellaceae</taxon>
        <taxon>Chryseobacterium group</taxon>
        <taxon>Chryseobacterium</taxon>
    </lineage>
</organism>
<dbReference type="Proteomes" id="UP000198769">
    <property type="component" value="Unassembled WGS sequence"/>
</dbReference>
<name>A0A1I5AQC1_CHROL</name>
<protein>
    <submittedName>
        <fullName evidence="2">Immunity protein 35</fullName>
    </submittedName>
</protein>
<dbReference type="EMBL" id="FOVD01000006">
    <property type="protein sequence ID" value="SFN64379.1"/>
    <property type="molecule type" value="Genomic_DNA"/>
</dbReference>
<dbReference type="OrthoDB" id="681022at2"/>
<reference evidence="3" key="1">
    <citation type="submission" date="2016-10" db="EMBL/GenBank/DDBJ databases">
        <authorList>
            <person name="Varghese N."/>
            <person name="Submissions S."/>
        </authorList>
    </citation>
    <scope>NUCLEOTIDE SEQUENCE [LARGE SCALE GENOMIC DNA]</scope>
    <source>
        <strain evidence="3">DSM 25575</strain>
    </source>
</reference>
<gene>
    <name evidence="2" type="ORF">SAMN05421594_3613</name>
</gene>
<keyword evidence="3" id="KW-1185">Reference proteome</keyword>
<sequence length="97" mass="11440">MLTEKEILEIANKYVNLIEKESKIEMIIVPYRTLEKPYGFIYSYTSKKLFETKDDRYAIAGNAPFLIEKETGNIIVFGTANVREYYIEEYEAGRWPK</sequence>
<accession>A0A1I5AQC1</accession>
<evidence type="ECO:0000313" key="2">
    <source>
        <dbReference type="EMBL" id="SFN64379.1"/>
    </source>
</evidence>
<dbReference type="InterPro" id="IPR029082">
    <property type="entry name" value="Imm35"/>
</dbReference>
<dbReference type="AlphaFoldDB" id="A0A1I5AQC1"/>
<dbReference type="Pfam" id="PF15567">
    <property type="entry name" value="Imm35"/>
    <property type="match status" value="1"/>
</dbReference>
<evidence type="ECO:0000259" key="1">
    <source>
        <dbReference type="Pfam" id="PF15567"/>
    </source>
</evidence>
<evidence type="ECO:0000313" key="3">
    <source>
        <dbReference type="Proteomes" id="UP000198769"/>
    </source>
</evidence>
<dbReference type="RefSeq" id="WP_090025932.1">
    <property type="nucleotide sequence ID" value="NZ_FOVD01000006.1"/>
</dbReference>
<proteinExistence type="predicted"/>
<feature type="domain" description="Immunity protein 35" evidence="1">
    <location>
        <begin position="10"/>
        <end position="90"/>
    </location>
</feature>